<dbReference type="SUPFAM" id="SSF52047">
    <property type="entry name" value="RNI-like"/>
    <property type="match status" value="1"/>
</dbReference>
<evidence type="ECO:0000313" key="3">
    <source>
        <dbReference type="Proteomes" id="UP000695562"/>
    </source>
</evidence>
<reference evidence="2" key="1">
    <citation type="submission" date="2020-01" db="EMBL/GenBank/DDBJ databases">
        <title>Development of genomics and gene disruption for Polysphondylium violaceum indicates a role for the polyketide synthase stlB in stalk morphogenesis.</title>
        <authorList>
            <person name="Narita B."/>
            <person name="Kawabe Y."/>
            <person name="Kin K."/>
            <person name="Saito T."/>
            <person name="Gibbs R."/>
            <person name="Kuspa A."/>
            <person name="Muzny D."/>
            <person name="Queller D."/>
            <person name="Richards S."/>
            <person name="Strassman J."/>
            <person name="Sucgang R."/>
            <person name="Worley K."/>
            <person name="Schaap P."/>
        </authorList>
    </citation>
    <scope>NUCLEOTIDE SEQUENCE</scope>
    <source>
        <strain evidence="2">QSvi11</strain>
    </source>
</reference>
<proteinExistence type="predicted"/>
<dbReference type="Gene3D" id="3.80.10.10">
    <property type="entry name" value="Ribonuclease Inhibitor"/>
    <property type="match status" value="1"/>
</dbReference>
<evidence type="ECO:0000256" key="1">
    <source>
        <dbReference type="ARBA" id="ARBA00022737"/>
    </source>
</evidence>
<dbReference type="AlphaFoldDB" id="A0A8J4V1G7"/>
<dbReference type="SMART" id="SM00368">
    <property type="entry name" value="LRR_RI"/>
    <property type="match status" value="5"/>
</dbReference>
<comment type="caution">
    <text evidence="2">The sequence shown here is derived from an EMBL/GenBank/DDBJ whole genome shotgun (WGS) entry which is preliminary data.</text>
</comment>
<keyword evidence="1" id="KW-0677">Repeat</keyword>
<dbReference type="PANTHER" id="PTHR24111:SF0">
    <property type="entry name" value="LEUCINE-RICH REPEAT-CONTAINING PROTEIN"/>
    <property type="match status" value="1"/>
</dbReference>
<keyword evidence="3" id="KW-1185">Reference proteome</keyword>
<dbReference type="InterPro" id="IPR052201">
    <property type="entry name" value="LRR-containing_regulator"/>
</dbReference>
<protein>
    <recommendedName>
        <fullName evidence="4">Leucine-rich repeat-containing protein</fullName>
    </recommendedName>
</protein>
<dbReference type="InterPro" id="IPR032675">
    <property type="entry name" value="LRR_dom_sf"/>
</dbReference>
<evidence type="ECO:0008006" key="4">
    <source>
        <dbReference type="Google" id="ProtNLM"/>
    </source>
</evidence>
<dbReference type="Proteomes" id="UP000695562">
    <property type="component" value="Unassembled WGS sequence"/>
</dbReference>
<dbReference type="PANTHER" id="PTHR24111">
    <property type="entry name" value="LEUCINE-RICH REPEAT-CONTAINING PROTEIN 34"/>
    <property type="match status" value="1"/>
</dbReference>
<dbReference type="OrthoDB" id="120976at2759"/>
<evidence type="ECO:0000313" key="2">
    <source>
        <dbReference type="EMBL" id="KAF2077055.1"/>
    </source>
</evidence>
<dbReference type="EMBL" id="AJWJ01000040">
    <property type="protein sequence ID" value="KAF2077055.1"/>
    <property type="molecule type" value="Genomic_DNA"/>
</dbReference>
<gene>
    <name evidence="2" type="ORF">CYY_001622</name>
</gene>
<organism evidence="2 3">
    <name type="scientific">Polysphondylium violaceum</name>
    <dbReference type="NCBI Taxonomy" id="133409"/>
    <lineage>
        <taxon>Eukaryota</taxon>
        <taxon>Amoebozoa</taxon>
        <taxon>Evosea</taxon>
        <taxon>Eumycetozoa</taxon>
        <taxon>Dictyostelia</taxon>
        <taxon>Dictyosteliales</taxon>
        <taxon>Dictyosteliaceae</taxon>
        <taxon>Polysphondylium</taxon>
    </lineage>
</organism>
<accession>A0A8J4V1G7</accession>
<sequence>MMINLPTWIIKQILQDIIDLVYYSHRVQKQRFRSDNSDSSNSNSDEDQDSIYLSCHHNNSNIYPLMNFKSKHKPMSSLENNNNNVLQIIYSLSLVCKLWLSILPKLNYPYIHISSLVEFKQLIHLCKEGIFKQNPIEFKHVNFHLHLDHKNLRDDNEGYKLLKLEIIQLYKEYFNQSKECAIIKLHRINNLNSNLQSNILEYIPNCQAIKELHIIGGLPYSTFLNLPYSLKKMITTLTIERSLSDLSSPKLLESLFLSPMTVKSNSLCSITDLSLIDNQCDGSTVDILEKVLKYNKTLKYLNLRNNFIGQGEEINRFFGSLAINTTLVYLNLSNNLIGCDDESMIHLSYCLQENTTLSVLILDNNRITDKGILPLLQSIYYKNNGLKELSICENEIGSEESIQLIASILNSHKHFKISVSSNYFQHKSFDAILQTCKQIKKKTRNHFNNFQIVK</sequence>
<name>A0A8J4V1G7_9MYCE</name>